<keyword evidence="2" id="KW-1185">Reference proteome</keyword>
<protein>
    <submittedName>
        <fullName evidence="1">Uncharacterized protein</fullName>
    </submittedName>
</protein>
<proteinExistence type="predicted"/>
<gene>
    <name evidence="1" type="ORF">KACC15558_11370</name>
</gene>
<name>A0ABP9TXR9_9MICO</name>
<organism evidence="1 2">
    <name type="scientific">Brevibacterium ammoniilyticum</name>
    <dbReference type="NCBI Taxonomy" id="1046555"/>
    <lineage>
        <taxon>Bacteria</taxon>
        <taxon>Bacillati</taxon>
        <taxon>Actinomycetota</taxon>
        <taxon>Actinomycetes</taxon>
        <taxon>Micrococcales</taxon>
        <taxon>Brevibacteriaceae</taxon>
        <taxon>Brevibacterium</taxon>
    </lineage>
</organism>
<sequence length="100" mass="10433">MDPESDVDSDAGAVVGVDAVLLTGRRSRAVSADANAGDVPIAARAVSDGCERVMMRTSVPARTRSAAICEPICPKPRTSADFMADVPSVDERIRTESTAL</sequence>
<accession>A0ABP9TXR9</accession>
<evidence type="ECO:0000313" key="1">
    <source>
        <dbReference type="EMBL" id="GAA5340097.1"/>
    </source>
</evidence>
<comment type="caution">
    <text evidence="1">The sequence shown here is derived from an EMBL/GenBank/DDBJ whole genome shotgun (WGS) entry which is preliminary data.</text>
</comment>
<evidence type="ECO:0000313" key="2">
    <source>
        <dbReference type="Proteomes" id="UP001498935"/>
    </source>
</evidence>
<dbReference type="EMBL" id="BAABNP010000004">
    <property type="protein sequence ID" value="GAA5340097.1"/>
    <property type="molecule type" value="Genomic_DNA"/>
</dbReference>
<dbReference type="Proteomes" id="UP001498935">
    <property type="component" value="Unassembled WGS sequence"/>
</dbReference>
<reference evidence="1 2" key="1">
    <citation type="submission" date="2024-02" db="EMBL/GenBank/DDBJ databases">
        <title>Characterization of antibiotic resistant novel bacterial strains and their environmental applications.</title>
        <authorList>
            <person name="Manzoor S."/>
            <person name="Abbas S."/>
            <person name="Arshad M."/>
            <person name="Li W.J."/>
            <person name="Ahmed I."/>
        </authorList>
    </citation>
    <scope>NUCLEOTIDE SEQUENCE [LARGE SCALE GENOMIC DNA]</scope>
    <source>
        <strain evidence="1 2">KACC 15558</strain>
    </source>
</reference>